<keyword evidence="2" id="KW-1185">Reference proteome</keyword>
<evidence type="ECO:0000313" key="1">
    <source>
        <dbReference type="EMBL" id="WMV52151.1"/>
    </source>
</evidence>
<sequence>MNSGISFIHGVLNDGPQSEKWNGGVSGSALPTDFNQCLHLSSGHSIVQVDQLENFHLPLLNHMLLLEGANTTTNTIIDVLETAAATREVTLKAPIIEDIDKTIVAVSEHMEIIKMLQEAIFSHICAAADFVEKELSPNEYMLLEVGFVLGAGRILFKLVEKVAVPRSVFWTTKTLQMPMPSIHNVLEELDPTIFNALRSKLHKVFNVGTLVPPSSSPKKLFDANLVGHGYIFWFKKQNKGSLLNVALDNEASKELLWVVNTDKEEQDNTVVSLRLYSNLEDKVLIEEGRIVVNITKMEDPCNKISYYIWDPGKMPIYRRGK</sequence>
<dbReference type="EMBL" id="CP133621">
    <property type="protein sequence ID" value="WMV52151.1"/>
    <property type="molecule type" value="Genomic_DNA"/>
</dbReference>
<protein>
    <submittedName>
        <fullName evidence="1">Uncharacterized protein</fullName>
    </submittedName>
</protein>
<dbReference type="GO" id="GO:0032511">
    <property type="term" value="P:late endosome to vacuole transport via multivesicular body sorting pathway"/>
    <property type="evidence" value="ECO:0007669"/>
    <property type="project" value="TreeGrafter"/>
</dbReference>
<dbReference type="PANTHER" id="PTHR22761">
    <property type="entry name" value="CHARGED MULTIVESICULAR BODY PROTEIN"/>
    <property type="match status" value="1"/>
</dbReference>
<proteinExistence type="predicted"/>
<evidence type="ECO:0000313" key="2">
    <source>
        <dbReference type="Proteomes" id="UP001234989"/>
    </source>
</evidence>
<dbReference type="AlphaFoldDB" id="A0AAF0UW40"/>
<gene>
    <name evidence="1" type="ORF">MTR67_045536</name>
</gene>
<dbReference type="GO" id="GO:0005771">
    <property type="term" value="C:multivesicular body"/>
    <property type="evidence" value="ECO:0007669"/>
    <property type="project" value="TreeGrafter"/>
</dbReference>
<organism evidence="1 2">
    <name type="scientific">Solanum verrucosum</name>
    <dbReference type="NCBI Taxonomy" id="315347"/>
    <lineage>
        <taxon>Eukaryota</taxon>
        <taxon>Viridiplantae</taxon>
        <taxon>Streptophyta</taxon>
        <taxon>Embryophyta</taxon>
        <taxon>Tracheophyta</taxon>
        <taxon>Spermatophyta</taxon>
        <taxon>Magnoliopsida</taxon>
        <taxon>eudicotyledons</taxon>
        <taxon>Gunneridae</taxon>
        <taxon>Pentapetalae</taxon>
        <taxon>asterids</taxon>
        <taxon>lamiids</taxon>
        <taxon>Solanales</taxon>
        <taxon>Solanaceae</taxon>
        <taxon>Solanoideae</taxon>
        <taxon>Solaneae</taxon>
        <taxon>Solanum</taxon>
    </lineage>
</organism>
<dbReference type="GO" id="GO:0009898">
    <property type="term" value="C:cytoplasmic side of plasma membrane"/>
    <property type="evidence" value="ECO:0007669"/>
    <property type="project" value="TreeGrafter"/>
</dbReference>
<reference evidence="1" key="1">
    <citation type="submission" date="2023-08" db="EMBL/GenBank/DDBJ databases">
        <title>A de novo genome assembly of Solanum verrucosum Schlechtendal, a Mexican diploid species geographically isolated from the other diploid A-genome species in potato relatives.</title>
        <authorList>
            <person name="Hosaka K."/>
        </authorList>
    </citation>
    <scope>NUCLEOTIDE SEQUENCE</scope>
    <source>
        <tissue evidence="1">Young leaves</tissue>
    </source>
</reference>
<dbReference type="InterPro" id="IPR005024">
    <property type="entry name" value="Snf7_fam"/>
</dbReference>
<dbReference type="GO" id="GO:0006900">
    <property type="term" value="P:vesicle budding from membrane"/>
    <property type="evidence" value="ECO:0007669"/>
    <property type="project" value="TreeGrafter"/>
</dbReference>
<dbReference type="PANTHER" id="PTHR22761:SF53">
    <property type="entry name" value="VACUOLAR PROTEIN SORTING-ASSOCIATED PROTEIN 32 HOMOLOG 2-LIKE"/>
    <property type="match status" value="1"/>
</dbReference>
<dbReference type="GO" id="GO:0000815">
    <property type="term" value="C:ESCRT III complex"/>
    <property type="evidence" value="ECO:0007669"/>
    <property type="project" value="TreeGrafter"/>
</dbReference>
<dbReference type="Proteomes" id="UP001234989">
    <property type="component" value="Chromosome 10"/>
</dbReference>
<accession>A0AAF0UW40</accession>
<name>A0AAF0UW40_SOLVR</name>